<protein>
    <submittedName>
        <fullName evidence="1">Uncharacterized protein</fullName>
    </submittedName>
</protein>
<reference evidence="1 2" key="1">
    <citation type="journal article" date="2012" name="J. Bacteriol.">
        <title>Genome sequence of the human- and animal-pathogenic strain Nocardia cyriacigeorgica GUH-2.</title>
        <authorList>
            <person name="Zoropogui A."/>
            <person name="Pujic P."/>
            <person name="Normand P."/>
            <person name="Barbe V."/>
            <person name="Beaman B."/>
            <person name="Beaman L."/>
            <person name="Boiron P."/>
            <person name="Colinon C."/>
            <person name="Deredjian A."/>
            <person name="Graindorge A."/>
            <person name="Mangenot S."/>
            <person name="Nazaret S."/>
            <person name="Neto M."/>
            <person name="Petit S."/>
            <person name="Roche D."/>
            <person name="Vallenet D."/>
            <person name="Rodriguez-Nava V."/>
            <person name="Richard Y."/>
            <person name="Cournoyer B."/>
            <person name="Blaha D."/>
        </authorList>
    </citation>
    <scope>NUCLEOTIDE SEQUENCE [LARGE SCALE GENOMIC DNA]</scope>
    <source>
        <strain evidence="1 2">GUH-2</strain>
    </source>
</reference>
<dbReference type="Proteomes" id="UP000008190">
    <property type="component" value="Chromosome"/>
</dbReference>
<dbReference type="eggNOG" id="ENOG502ZJW7">
    <property type="taxonomic scope" value="Bacteria"/>
</dbReference>
<dbReference type="KEGG" id="ncy:NOCYR_0673"/>
<accession>H6QY40</accession>
<dbReference type="Pfam" id="PF19686">
    <property type="entry name" value="DUF6188"/>
    <property type="match status" value="1"/>
</dbReference>
<evidence type="ECO:0000313" key="2">
    <source>
        <dbReference type="Proteomes" id="UP000008190"/>
    </source>
</evidence>
<proteinExistence type="predicted"/>
<sequence length="125" mass="13788">MRTPVSGMRVSCVTIGYTVTAWLGESFEYELQIECDLEIADGSQPANQVEYERYQEHREQIQTLVGAVVETATIDSSGSLELGLDTGVSVRVLPDMEYEAWSLVGPRGYRVVCLPGGQLAIWSAR</sequence>
<dbReference type="AlphaFoldDB" id="H6QY40"/>
<evidence type="ECO:0000313" key="1">
    <source>
        <dbReference type="EMBL" id="CCF61488.1"/>
    </source>
</evidence>
<organism evidence="1 2">
    <name type="scientific">Nocardia cyriacigeorgica (strain GUH-2)</name>
    <dbReference type="NCBI Taxonomy" id="1127134"/>
    <lineage>
        <taxon>Bacteria</taxon>
        <taxon>Bacillati</taxon>
        <taxon>Actinomycetota</taxon>
        <taxon>Actinomycetes</taxon>
        <taxon>Mycobacteriales</taxon>
        <taxon>Nocardiaceae</taxon>
        <taxon>Nocardia</taxon>
    </lineage>
</organism>
<keyword evidence="2" id="KW-1185">Reference proteome</keyword>
<gene>
    <name evidence="1" type="ordered locus">NOCYR_0673</name>
</gene>
<name>H6QY40_NOCCG</name>
<dbReference type="HOGENOM" id="CLU_159290_0_0_11"/>
<dbReference type="EMBL" id="FO082843">
    <property type="protein sequence ID" value="CCF61488.1"/>
    <property type="molecule type" value="Genomic_DNA"/>
</dbReference>
<dbReference type="RefSeq" id="WP_014348962.1">
    <property type="nucleotide sequence ID" value="NC_016887.1"/>
</dbReference>
<dbReference type="InterPro" id="IPR046179">
    <property type="entry name" value="DUF6188"/>
</dbReference>